<name>A0A2H0NJF2_9BACT</name>
<comment type="caution">
    <text evidence="2">The sequence shown here is derived from an EMBL/GenBank/DDBJ whole genome shotgun (WGS) entry which is preliminary data.</text>
</comment>
<dbReference type="InterPro" id="IPR029063">
    <property type="entry name" value="SAM-dependent_MTases_sf"/>
</dbReference>
<feature type="domain" description="Methyltransferase type 11" evidence="1">
    <location>
        <begin position="52"/>
        <end position="148"/>
    </location>
</feature>
<dbReference type="SUPFAM" id="SSF53335">
    <property type="entry name" value="S-adenosyl-L-methionine-dependent methyltransferases"/>
    <property type="match status" value="1"/>
</dbReference>
<dbReference type="AlphaFoldDB" id="A0A2H0NJF2"/>
<dbReference type="Pfam" id="PF08241">
    <property type="entry name" value="Methyltransf_11"/>
    <property type="match status" value="1"/>
</dbReference>
<evidence type="ECO:0000259" key="1">
    <source>
        <dbReference type="Pfam" id="PF08241"/>
    </source>
</evidence>
<dbReference type="GO" id="GO:0008757">
    <property type="term" value="F:S-adenosylmethionine-dependent methyltransferase activity"/>
    <property type="evidence" value="ECO:0007669"/>
    <property type="project" value="InterPro"/>
</dbReference>
<dbReference type="Gene3D" id="3.40.50.150">
    <property type="entry name" value="Vaccinia Virus protein VP39"/>
    <property type="match status" value="1"/>
</dbReference>
<sequence>MMEGNQIKKHSNYNNQFFGRWAWLYDYEKYLLFPLRQKAARFLNLKPPQKILDVATGTGAQAFELAKLGHDVIGIDLSPEMLVQAKKKLSPSLKLKFQVADGTKLPFMDEFFDAAAISWGIHDMPYEIGIRVLMEMKRVIKKNGKILIVDYMNPRKHIVAKFTHRIIKIYETKNYLPFIKKGIEAYINVTKMKIFKESNYLGVWEIIVLNK</sequence>
<evidence type="ECO:0000313" key="3">
    <source>
        <dbReference type="Proteomes" id="UP000230707"/>
    </source>
</evidence>
<gene>
    <name evidence="2" type="ORF">COV53_00190</name>
</gene>
<dbReference type="EMBL" id="PCWS01000003">
    <property type="protein sequence ID" value="PIR08977.1"/>
    <property type="molecule type" value="Genomic_DNA"/>
</dbReference>
<dbReference type="PANTHER" id="PTHR43591:SF24">
    <property type="entry name" value="2-METHOXY-6-POLYPRENYL-1,4-BENZOQUINOL METHYLASE, MITOCHONDRIAL"/>
    <property type="match status" value="1"/>
</dbReference>
<reference evidence="2 3" key="1">
    <citation type="submission" date="2017-09" db="EMBL/GenBank/DDBJ databases">
        <title>Depth-based differentiation of microbial function through sediment-hosted aquifers and enrichment of novel symbionts in the deep terrestrial subsurface.</title>
        <authorList>
            <person name="Probst A.J."/>
            <person name="Ladd B."/>
            <person name="Jarett J.K."/>
            <person name="Geller-Mcgrath D.E."/>
            <person name="Sieber C.M."/>
            <person name="Emerson J.B."/>
            <person name="Anantharaman K."/>
            <person name="Thomas B.C."/>
            <person name="Malmstrom R."/>
            <person name="Stieglmeier M."/>
            <person name="Klingl A."/>
            <person name="Woyke T."/>
            <person name="Ryan C.M."/>
            <person name="Banfield J.F."/>
        </authorList>
    </citation>
    <scope>NUCLEOTIDE SEQUENCE [LARGE SCALE GENOMIC DNA]</scope>
    <source>
        <strain evidence="2">CG11_big_fil_rev_8_21_14_0_20_37_11</strain>
    </source>
</reference>
<evidence type="ECO:0000313" key="2">
    <source>
        <dbReference type="EMBL" id="PIR08977.1"/>
    </source>
</evidence>
<organism evidence="2 3">
    <name type="scientific">Candidatus Gottesmanbacteria bacterium CG11_big_fil_rev_8_21_14_0_20_37_11</name>
    <dbReference type="NCBI Taxonomy" id="1974575"/>
    <lineage>
        <taxon>Bacteria</taxon>
        <taxon>Candidatus Gottesmaniibacteriota</taxon>
    </lineage>
</organism>
<dbReference type="CDD" id="cd02440">
    <property type="entry name" value="AdoMet_MTases"/>
    <property type="match status" value="1"/>
</dbReference>
<protein>
    <recommendedName>
        <fullName evidence="1">Methyltransferase type 11 domain-containing protein</fullName>
    </recommendedName>
</protein>
<proteinExistence type="predicted"/>
<dbReference type="Proteomes" id="UP000230707">
    <property type="component" value="Unassembled WGS sequence"/>
</dbReference>
<accession>A0A2H0NJF2</accession>
<dbReference type="InterPro" id="IPR013216">
    <property type="entry name" value="Methyltransf_11"/>
</dbReference>
<dbReference type="PANTHER" id="PTHR43591">
    <property type="entry name" value="METHYLTRANSFERASE"/>
    <property type="match status" value="1"/>
</dbReference>